<organism evidence="1 2">
    <name type="scientific">Mixta tenebrionis</name>
    <dbReference type="NCBI Taxonomy" id="2562439"/>
    <lineage>
        <taxon>Bacteria</taxon>
        <taxon>Pseudomonadati</taxon>
        <taxon>Pseudomonadota</taxon>
        <taxon>Gammaproteobacteria</taxon>
        <taxon>Enterobacterales</taxon>
        <taxon>Erwiniaceae</taxon>
        <taxon>Mixta</taxon>
    </lineage>
</organism>
<accession>A0A506VE33</accession>
<dbReference type="Proteomes" id="UP000319523">
    <property type="component" value="Unassembled WGS sequence"/>
</dbReference>
<dbReference type="RefSeq" id="WP_141174390.1">
    <property type="nucleotide sequence ID" value="NZ_JBHUFX010000013.1"/>
</dbReference>
<evidence type="ECO:0000313" key="1">
    <source>
        <dbReference type="EMBL" id="TPW44374.1"/>
    </source>
</evidence>
<sequence>MPSVQLHIKDHPEFTFTGNYSTAQADDESTQARSQFEIQKASQPVEAFQDLIPGDAVIFVSASGEAEEMQLSEETAAHLVFISHH</sequence>
<dbReference type="OrthoDB" id="6564464at2"/>
<reference evidence="1 2" key="1">
    <citation type="submission" date="2019-06" db="EMBL/GenBank/DDBJ databases">
        <authorList>
            <person name="Yang Y."/>
        </authorList>
    </citation>
    <scope>NUCLEOTIDE SEQUENCE [LARGE SCALE GENOMIC DNA]</scope>
    <source>
        <strain evidence="1 2">BIT-26</strain>
    </source>
</reference>
<proteinExistence type="predicted"/>
<name>A0A506VE33_9GAMM</name>
<protein>
    <submittedName>
        <fullName evidence="1">Uncharacterized protein</fullName>
    </submittedName>
</protein>
<gene>
    <name evidence="1" type="ORF">FKM52_01290</name>
</gene>
<dbReference type="EMBL" id="VHQI01000001">
    <property type="protein sequence ID" value="TPW44374.1"/>
    <property type="molecule type" value="Genomic_DNA"/>
</dbReference>
<comment type="caution">
    <text evidence="1">The sequence shown here is derived from an EMBL/GenBank/DDBJ whole genome shotgun (WGS) entry which is preliminary data.</text>
</comment>
<keyword evidence="2" id="KW-1185">Reference proteome</keyword>
<dbReference type="AlphaFoldDB" id="A0A506VE33"/>
<evidence type="ECO:0000313" key="2">
    <source>
        <dbReference type="Proteomes" id="UP000319523"/>
    </source>
</evidence>